<evidence type="ECO:0000313" key="6">
    <source>
        <dbReference type="Proteomes" id="UP000654345"/>
    </source>
</evidence>
<sequence length="230" mass="25814">MQEHTSTTSQPEEGAEKQAKGNAPLTARGEATRRRILDVAEEVFGEIGYYEASVSEITRRAKVAQGTFYIYFPTKRDIFAELVRDLSQQLRGALRQATAGSSGRLETERRGFKAFFSFVASHRGLYRIVQEAERVAPEAAQEYYQGISQGYIRGLRSAMSEGTVRDMEPEPLAYALMGIGHFVALRYLIWPADNQEEPAQIHDLPPEVFEPLMSFIEQGLAQPAHKDTPK</sequence>
<dbReference type="Gene3D" id="1.10.357.10">
    <property type="entry name" value="Tetracycline Repressor, domain 2"/>
    <property type="match status" value="1"/>
</dbReference>
<dbReference type="PANTHER" id="PTHR43479">
    <property type="entry name" value="ACREF/ENVCD OPERON REPRESSOR-RELATED"/>
    <property type="match status" value="1"/>
</dbReference>
<dbReference type="SUPFAM" id="SSF48498">
    <property type="entry name" value="Tetracyclin repressor-like, C-terminal domain"/>
    <property type="match status" value="1"/>
</dbReference>
<evidence type="ECO:0000259" key="4">
    <source>
        <dbReference type="PROSITE" id="PS50977"/>
    </source>
</evidence>
<evidence type="ECO:0000256" key="3">
    <source>
        <dbReference type="SAM" id="MobiDB-lite"/>
    </source>
</evidence>
<dbReference type="Pfam" id="PF00440">
    <property type="entry name" value="TetR_N"/>
    <property type="match status" value="1"/>
</dbReference>
<dbReference type="EMBL" id="BNJG01000002">
    <property type="protein sequence ID" value="GHO56554.1"/>
    <property type="molecule type" value="Genomic_DNA"/>
</dbReference>
<keyword evidence="1 2" id="KW-0238">DNA-binding</keyword>
<dbReference type="InterPro" id="IPR001647">
    <property type="entry name" value="HTH_TetR"/>
</dbReference>
<feature type="DNA-binding region" description="H-T-H motif" evidence="2">
    <location>
        <begin position="53"/>
        <end position="72"/>
    </location>
</feature>
<proteinExistence type="predicted"/>
<dbReference type="PANTHER" id="PTHR43479:SF11">
    <property type="entry name" value="ACREF_ENVCD OPERON REPRESSOR-RELATED"/>
    <property type="match status" value="1"/>
</dbReference>
<feature type="compositionally biased region" description="Polar residues" evidence="3">
    <location>
        <begin position="1"/>
        <end position="11"/>
    </location>
</feature>
<dbReference type="Proteomes" id="UP000654345">
    <property type="component" value="Unassembled WGS sequence"/>
</dbReference>
<dbReference type="PROSITE" id="PS50977">
    <property type="entry name" value="HTH_TETR_2"/>
    <property type="match status" value="1"/>
</dbReference>
<name>A0ABQ3UUM6_9CHLR</name>
<evidence type="ECO:0000313" key="5">
    <source>
        <dbReference type="EMBL" id="GHO56554.1"/>
    </source>
</evidence>
<comment type="caution">
    <text evidence="5">The sequence shown here is derived from an EMBL/GenBank/DDBJ whole genome shotgun (WGS) entry which is preliminary data.</text>
</comment>
<dbReference type="InterPro" id="IPR050624">
    <property type="entry name" value="HTH-type_Tx_Regulator"/>
</dbReference>
<feature type="region of interest" description="Disordered" evidence="3">
    <location>
        <begin position="1"/>
        <end position="27"/>
    </location>
</feature>
<reference evidence="5 6" key="1">
    <citation type="journal article" date="2021" name="Int. J. Syst. Evol. Microbiol.">
        <title>Reticulibacter mediterranei gen. nov., sp. nov., within the new family Reticulibacteraceae fam. nov., and Ktedonospora formicarum gen. nov., sp. nov., Ktedonobacter robiniae sp. nov., Dictyobacter formicarum sp. nov. and Dictyobacter arantiisoli sp. nov., belonging to the class Ktedonobacteria.</title>
        <authorList>
            <person name="Yabe S."/>
            <person name="Zheng Y."/>
            <person name="Wang C.M."/>
            <person name="Sakai Y."/>
            <person name="Abe K."/>
            <person name="Yokota A."/>
            <person name="Donadio S."/>
            <person name="Cavaletti L."/>
            <person name="Monciardini P."/>
        </authorList>
    </citation>
    <scope>NUCLEOTIDE SEQUENCE [LARGE SCALE GENOMIC DNA]</scope>
    <source>
        <strain evidence="5 6">SOSP1-30</strain>
    </source>
</reference>
<dbReference type="PROSITE" id="PS01081">
    <property type="entry name" value="HTH_TETR_1"/>
    <property type="match status" value="1"/>
</dbReference>
<keyword evidence="6" id="KW-1185">Reference proteome</keyword>
<dbReference type="InterPro" id="IPR036271">
    <property type="entry name" value="Tet_transcr_reg_TetR-rel_C_sf"/>
</dbReference>
<accession>A0ABQ3UUM6</accession>
<organism evidence="5 6">
    <name type="scientific">Ktedonobacter robiniae</name>
    <dbReference type="NCBI Taxonomy" id="2778365"/>
    <lineage>
        <taxon>Bacteria</taxon>
        <taxon>Bacillati</taxon>
        <taxon>Chloroflexota</taxon>
        <taxon>Ktedonobacteria</taxon>
        <taxon>Ktedonobacterales</taxon>
        <taxon>Ktedonobacteraceae</taxon>
        <taxon>Ktedonobacter</taxon>
    </lineage>
</organism>
<evidence type="ECO:0000256" key="1">
    <source>
        <dbReference type="ARBA" id="ARBA00023125"/>
    </source>
</evidence>
<feature type="domain" description="HTH tetR-type" evidence="4">
    <location>
        <begin position="30"/>
        <end position="90"/>
    </location>
</feature>
<dbReference type="InterPro" id="IPR023772">
    <property type="entry name" value="DNA-bd_HTH_TetR-type_CS"/>
</dbReference>
<dbReference type="PRINTS" id="PR00455">
    <property type="entry name" value="HTHTETR"/>
</dbReference>
<dbReference type="RefSeq" id="WP_201373032.1">
    <property type="nucleotide sequence ID" value="NZ_BNJG01000002.1"/>
</dbReference>
<dbReference type="InterPro" id="IPR009057">
    <property type="entry name" value="Homeodomain-like_sf"/>
</dbReference>
<dbReference type="SUPFAM" id="SSF46689">
    <property type="entry name" value="Homeodomain-like"/>
    <property type="match status" value="1"/>
</dbReference>
<evidence type="ECO:0000256" key="2">
    <source>
        <dbReference type="PROSITE-ProRule" id="PRU00335"/>
    </source>
</evidence>
<gene>
    <name evidence="5" type="ORF">KSB_50290</name>
</gene>
<protein>
    <submittedName>
        <fullName evidence="5">TetR family transcriptional regulator</fullName>
    </submittedName>
</protein>